<evidence type="ECO:0000256" key="1">
    <source>
        <dbReference type="SAM" id="Phobius"/>
    </source>
</evidence>
<feature type="transmembrane region" description="Helical" evidence="1">
    <location>
        <begin position="12"/>
        <end position="29"/>
    </location>
</feature>
<proteinExistence type="predicted"/>
<feature type="transmembrane region" description="Helical" evidence="1">
    <location>
        <begin position="50"/>
        <end position="77"/>
    </location>
</feature>
<organism evidence="2 3">
    <name type="scientific">Catenisphaera adipataccumulans</name>
    <dbReference type="NCBI Taxonomy" id="700500"/>
    <lineage>
        <taxon>Bacteria</taxon>
        <taxon>Bacillati</taxon>
        <taxon>Bacillota</taxon>
        <taxon>Erysipelotrichia</taxon>
        <taxon>Erysipelotrichales</taxon>
        <taxon>Erysipelotrichaceae</taxon>
        <taxon>Catenisphaera</taxon>
    </lineage>
</organism>
<evidence type="ECO:0000313" key="2">
    <source>
        <dbReference type="EMBL" id="MBB5183421.1"/>
    </source>
</evidence>
<accession>A0A7W8CXX5</accession>
<sequence length="187" mass="21548">MSIFGGMNNQAIFLLVAIICIGFTGYTFVKSIQTFRRFLTQSKELQSKEYTVVNNSTASVLISIAAAVVCVVLGYMTYAGQMPVAADQLPYYLLAYLVLAIVFFGQSFEIYAHRNILFANDRFWYNEKFYRYRMISGYEVKRNPTRAVKVKFANNEEITLSRKMALEVEHREQAWKAAKKARKAKRK</sequence>
<dbReference type="Proteomes" id="UP000539953">
    <property type="component" value="Unassembled WGS sequence"/>
</dbReference>
<dbReference type="EMBL" id="JACHHK010000005">
    <property type="protein sequence ID" value="MBB5183421.1"/>
    <property type="molecule type" value="Genomic_DNA"/>
</dbReference>
<evidence type="ECO:0008006" key="4">
    <source>
        <dbReference type="Google" id="ProtNLM"/>
    </source>
</evidence>
<name>A0A7W8CXX5_9FIRM</name>
<reference evidence="2 3" key="1">
    <citation type="submission" date="2020-08" db="EMBL/GenBank/DDBJ databases">
        <title>Genomic Encyclopedia of Type Strains, Phase IV (KMG-IV): sequencing the most valuable type-strain genomes for metagenomic binning, comparative biology and taxonomic classification.</title>
        <authorList>
            <person name="Goeker M."/>
        </authorList>
    </citation>
    <scope>NUCLEOTIDE SEQUENCE [LARGE SCALE GENOMIC DNA]</scope>
    <source>
        <strain evidence="2 3">DSM 25799</strain>
    </source>
</reference>
<evidence type="ECO:0000313" key="3">
    <source>
        <dbReference type="Proteomes" id="UP000539953"/>
    </source>
</evidence>
<gene>
    <name evidence="2" type="ORF">HNQ47_001443</name>
</gene>
<dbReference type="RefSeq" id="WP_433403921.1">
    <property type="nucleotide sequence ID" value="NZ_JBMNIO010000001.1"/>
</dbReference>
<protein>
    <recommendedName>
        <fullName evidence="4">DUF5673 domain-containing protein</fullName>
    </recommendedName>
</protein>
<comment type="caution">
    <text evidence="2">The sequence shown here is derived from an EMBL/GenBank/DDBJ whole genome shotgun (WGS) entry which is preliminary data.</text>
</comment>
<dbReference type="AlphaFoldDB" id="A0A7W8CXX5"/>
<keyword evidence="3" id="KW-1185">Reference proteome</keyword>
<keyword evidence="1" id="KW-0472">Membrane</keyword>
<keyword evidence="1" id="KW-1133">Transmembrane helix</keyword>
<keyword evidence="1" id="KW-0812">Transmembrane</keyword>
<feature type="transmembrane region" description="Helical" evidence="1">
    <location>
        <begin position="89"/>
        <end position="112"/>
    </location>
</feature>